<evidence type="ECO:0000313" key="2">
    <source>
        <dbReference type="EMBL" id="CAB5224873.1"/>
    </source>
</evidence>
<organism evidence="2">
    <name type="scientific">uncultured Caudovirales phage</name>
    <dbReference type="NCBI Taxonomy" id="2100421"/>
    <lineage>
        <taxon>Viruses</taxon>
        <taxon>Duplodnaviria</taxon>
        <taxon>Heunggongvirae</taxon>
        <taxon>Uroviricota</taxon>
        <taxon>Caudoviricetes</taxon>
        <taxon>Peduoviridae</taxon>
        <taxon>Maltschvirus</taxon>
        <taxon>Maltschvirus maltsch</taxon>
    </lineage>
</organism>
<dbReference type="EMBL" id="LR798340">
    <property type="protein sequence ID" value="CAB5224873.1"/>
    <property type="molecule type" value="Genomic_DNA"/>
</dbReference>
<evidence type="ECO:0000256" key="1">
    <source>
        <dbReference type="SAM" id="Coils"/>
    </source>
</evidence>
<accession>A0A6J7X5C2</accession>
<protein>
    <submittedName>
        <fullName evidence="2">Uncharacterized protein</fullName>
    </submittedName>
</protein>
<name>A0A6J7X5C2_9CAUD</name>
<keyword evidence="1" id="KW-0175">Coiled coil</keyword>
<reference evidence="2" key="1">
    <citation type="submission" date="2020-05" db="EMBL/GenBank/DDBJ databases">
        <authorList>
            <person name="Chiriac C."/>
            <person name="Salcher M."/>
            <person name="Ghai R."/>
            <person name="Kavagutti S V."/>
        </authorList>
    </citation>
    <scope>NUCLEOTIDE SEQUENCE</scope>
</reference>
<proteinExistence type="predicted"/>
<feature type="coiled-coil region" evidence="1">
    <location>
        <begin position="3"/>
        <end position="37"/>
    </location>
</feature>
<sequence length="41" mass="4959">MDLQTAKDYIEDLLRERAELLERIRILEAERDQWQRQAVSG</sequence>
<gene>
    <name evidence="2" type="ORF">UFOVP739_23</name>
</gene>